<dbReference type="InterPro" id="IPR029058">
    <property type="entry name" value="AB_hydrolase_fold"/>
</dbReference>
<dbReference type="InterPro" id="IPR050300">
    <property type="entry name" value="GDXG_lipolytic_enzyme"/>
</dbReference>
<dbReference type="Proteomes" id="UP000812966">
    <property type="component" value="Unassembled WGS sequence"/>
</dbReference>
<dbReference type="PANTHER" id="PTHR48081">
    <property type="entry name" value="AB HYDROLASE SUPERFAMILY PROTEIN C4A8.06C"/>
    <property type="match status" value="1"/>
</dbReference>
<dbReference type="InterPro" id="IPR049492">
    <property type="entry name" value="BD-FAE-like_dom"/>
</dbReference>
<protein>
    <recommendedName>
        <fullName evidence="2">BD-FAE-like domain-containing protein</fullName>
    </recommendedName>
</protein>
<dbReference type="SUPFAM" id="SSF53474">
    <property type="entry name" value="alpha/beta-Hydrolases"/>
    <property type="match status" value="1"/>
</dbReference>
<keyword evidence="1" id="KW-0378">Hydrolase</keyword>
<name>A0A8K0NRU9_9TREE</name>
<gene>
    <name evidence="3" type="ORF">FFLO_02389</name>
</gene>
<keyword evidence="4" id="KW-1185">Reference proteome</keyword>
<dbReference type="GO" id="GO:0016787">
    <property type="term" value="F:hydrolase activity"/>
    <property type="evidence" value="ECO:0007669"/>
    <property type="project" value="UniProtKB-KW"/>
</dbReference>
<evidence type="ECO:0000313" key="3">
    <source>
        <dbReference type="EMBL" id="KAG7562204.1"/>
    </source>
</evidence>
<dbReference type="Gene3D" id="3.40.50.1820">
    <property type="entry name" value="alpha/beta hydrolase"/>
    <property type="match status" value="1"/>
</dbReference>
<sequence length="335" mass="37413">MTPPTYRKSTHAYEHPSAAEDVMRQVDIYMPNSMNVSADGIDLLVFIHGGAWRTGDKSEHVDLPSRLSSQIPESQAKNLVIAVPNYRLSHHPDHPERISTVHPMHELDIARSLLWLTDPKNVGSYLGTASDSYQETRIRSIYLAGHSCGATILSNLVFLLPNIPVEARMMIMIWPPPPPGPPSETSWTPEEKSGMLEVMRKVKGMAFLDGIFDLNDLIDEYPSYEFFVEKAFGTDSKVGGSWDQASVPQQSAESLPEEVWQLLKAADGPRMVVAHALEDELLSERQSLNWFKWLESELGESERLVYDNESLIGSHDGSLQHEGLGVLIAKLVKQS</sequence>
<evidence type="ECO:0000259" key="2">
    <source>
        <dbReference type="Pfam" id="PF20434"/>
    </source>
</evidence>
<organism evidence="3 4">
    <name type="scientific">Filobasidium floriforme</name>
    <dbReference type="NCBI Taxonomy" id="5210"/>
    <lineage>
        <taxon>Eukaryota</taxon>
        <taxon>Fungi</taxon>
        <taxon>Dikarya</taxon>
        <taxon>Basidiomycota</taxon>
        <taxon>Agaricomycotina</taxon>
        <taxon>Tremellomycetes</taxon>
        <taxon>Filobasidiales</taxon>
        <taxon>Filobasidiaceae</taxon>
        <taxon>Filobasidium</taxon>
    </lineage>
</organism>
<evidence type="ECO:0000256" key="1">
    <source>
        <dbReference type="ARBA" id="ARBA00022801"/>
    </source>
</evidence>
<proteinExistence type="predicted"/>
<evidence type="ECO:0000313" key="4">
    <source>
        <dbReference type="Proteomes" id="UP000812966"/>
    </source>
</evidence>
<dbReference type="EMBL" id="JABELV010000037">
    <property type="protein sequence ID" value="KAG7562204.1"/>
    <property type="molecule type" value="Genomic_DNA"/>
</dbReference>
<accession>A0A8K0NRU9</accession>
<dbReference type="AlphaFoldDB" id="A0A8K0NRU9"/>
<reference evidence="3" key="1">
    <citation type="submission" date="2020-04" db="EMBL/GenBank/DDBJ databases">
        <title>Analysis of mating type loci in Filobasidium floriforme.</title>
        <authorList>
            <person name="Nowrousian M."/>
        </authorList>
    </citation>
    <scope>NUCLEOTIDE SEQUENCE</scope>
    <source>
        <strain evidence="3">CBS 6242</strain>
    </source>
</reference>
<comment type="caution">
    <text evidence="3">The sequence shown here is derived from an EMBL/GenBank/DDBJ whole genome shotgun (WGS) entry which is preliminary data.</text>
</comment>
<dbReference type="PANTHER" id="PTHR48081:SF33">
    <property type="entry name" value="KYNURENINE FORMAMIDASE"/>
    <property type="match status" value="1"/>
</dbReference>
<feature type="domain" description="BD-FAE-like" evidence="2">
    <location>
        <begin position="27"/>
        <end position="100"/>
    </location>
</feature>
<dbReference type="Pfam" id="PF20434">
    <property type="entry name" value="BD-FAE"/>
    <property type="match status" value="1"/>
</dbReference>